<gene>
    <name evidence="13" type="ORF">ENV60_03385</name>
</gene>
<keyword evidence="7" id="KW-0143">Chaperone</keyword>
<organism evidence="13">
    <name type="scientific">candidate division WOR-3 bacterium</name>
    <dbReference type="NCBI Taxonomy" id="2052148"/>
    <lineage>
        <taxon>Bacteria</taxon>
        <taxon>Bacteria division WOR-3</taxon>
    </lineage>
</organism>
<dbReference type="SUPFAM" id="SSF54534">
    <property type="entry name" value="FKBP-like"/>
    <property type="match status" value="1"/>
</dbReference>
<evidence type="ECO:0000256" key="5">
    <source>
        <dbReference type="ARBA" id="ARBA00022989"/>
    </source>
</evidence>
<dbReference type="GO" id="GO:0003755">
    <property type="term" value="F:peptidyl-prolyl cis-trans isomerase activity"/>
    <property type="evidence" value="ECO:0007669"/>
    <property type="project" value="InterPro"/>
</dbReference>
<dbReference type="InterPro" id="IPR052029">
    <property type="entry name" value="PpiD_chaperone"/>
</dbReference>
<dbReference type="InterPro" id="IPR000297">
    <property type="entry name" value="PPIase_PpiC"/>
</dbReference>
<dbReference type="PANTHER" id="PTHR47529">
    <property type="entry name" value="PEPTIDYL-PROLYL CIS-TRANS ISOMERASE D"/>
    <property type="match status" value="1"/>
</dbReference>
<evidence type="ECO:0000256" key="1">
    <source>
        <dbReference type="ARBA" id="ARBA00004382"/>
    </source>
</evidence>
<evidence type="ECO:0000256" key="3">
    <source>
        <dbReference type="ARBA" id="ARBA00022519"/>
    </source>
</evidence>
<accession>A0A7C4TGK9</accession>
<reference evidence="13" key="1">
    <citation type="journal article" date="2020" name="mSystems">
        <title>Genome- and Community-Level Interaction Insights into Carbon Utilization and Element Cycling Functions of Hydrothermarchaeota in Hydrothermal Sediment.</title>
        <authorList>
            <person name="Zhou Z."/>
            <person name="Liu Y."/>
            <person name="Xu W."/>
            <person name="Pan J."/>
            <person name="Luo Z.H."/>
            <person name="Li M."/>
        </authorList>
    </citation>
    <scope>NUCLEOTIDE SEQUENCE [LARGE SCALE GENOMIC DNA]</scope>
    <source>
        <strain evidence="13">SpSt-774</strain>
    </source>
</reference>
<protein>
    <recommendedName>
        <fullName evidence="9">Periplasmic chaperone PpiD</fullName>
    </recommendedName>
    <alternativeName>
        <fullName evidence="10">Periplasmic folding chaperone</fullName>
    </alternativeName>
</protein>
<keyword evidence="5 11" id="KW-1133">Transmembrane helix</keyword>
<keyword evidence="3" id="KW-0997">Cell inner membrane</keyword>
<evidence type="ECO:0000256" key="2">
    <source>
        <dbReference type="ARBA" id="ARBA00022475"/>
    </source>
</evidence>
<feature type="transmembrane region" description="Helical" evidence="11">
    <location>
        <begin position="12"/>
        <end position="30"/>
    </location>
</feature>
<keyword evidence="2" id="KW-1003">Cell membrane</keyword>
<evidence type="ECO:0000256" key="7">
    <source>
        <dbReference type="ARBA" id="ARBA00023186"/>
    </source>
</evidence>
<evidence type="ECO:0000259" key="12">
    <source>
        <dbReference type="Pfam" id="PF13145"/>
    </source>
</evidence>
<evidence type="ECO:0000256" key="4">
    <source>
        <dbReference type="ARBA" id="ARBA00022692"/>
    </source>
</evidence>
<dbReference type="Pfam" id="PF13145">
    <property type="entry name" value="Rotamase_2"/>
    <property type="match status" value="1"/>
</dbReference>
<evidence type="ECO:0000256" key="10">
    <source>
        <dbReference type="ARBA" id="ARBA00042775"/>
    </source>
</evidence>
<comment type="subcellular location">
    <subcellularLocation>
        <location evidence="1">Cell inner membrane</location>
        <topology evidence="1">Single-pass type II membrane protein</topology>
        <orientation evidence="1">Periplasmic side</orientation>
    </subcellularLocation>
</comment>
<dbReference type="AlphaFoldDB" id="A0A7C4TGK9"/>
<keyword evidence="4 11" id="KW-0812">Transmembrane</keyword>
<evidence type="ECO:0000256" key="9">
    <source>
        <dbReference type="ARBA" id="ARBA00040743"/>
    </source>
</evidence>
<comment type="caution">
    <text evidence="13">The sequence shown here is derived from an EMBL/GenBank/DDBJ whole genome shotgun (WGS) entry which is preliminary data.</text>
</comment>
<name>A0A7C4TGK9_UNCW3</name>
<dbReference type="InterPro" id="IPR027304">
    <property type="entry name" value="Trigger_fact/SurA_dom_sf"/>
</dbReference>
<dbReference type="SUPFAM" id="SSF109998">
    <property type="entry name" value="Triger factor/SurA peptide-binding domain-like"/>
    <property type="match status" value="1"/>
</dbReference>
<evidence type="ECO:0000313" key="13">
    <source>
        <dbReference type="EMBL" id="HGV97323.1"/>
    </source>
</evidence>
<dbReference type="GO" id="GO:0005886">
    <property type="term" value="C:plasma membrane"/>
    <property type="evidence" value="ECO:0007669"/>
    <property type="project" value="UniProtKB-SubCell"/>
</dbReference>
<dbReference type="Pfam" id="PF13623">
    <property type="entry name" value="SurA_N_2"/>
    <property type="match status" value="1"/>
</dbReference>
<proteinExistence type="inferred from homology"/>
<keyword evidence="6 11" id="KW-0472">Membrane</keyword>
<evidence type="ECO:0000256" key="11">
    <source>
        <dbReference type="SAM" id="Phobius"/>
    </source>
</evidence>
<dbReference type="EMBL" id="DTGZ01000063">
    <property type="protein sequence ID" value="HGV97323.1"/>
    <property type="molecule type" value="Genomic_DNA"/>
</dbReference>
<dbReference type="InterPro" id="IPR046357">
    <property type="entry name" value="PPIase_dom_sf"/>
</dbReference>
<dbReference type="PANTHER" id="PTHR47529:SF1">
    <property type="entry name" value="PERIPLASMIC CHAPERONE PPID"/>
    <property type="match status" value="1"/>
</dbReference>
<sequence>MMQNLRRQTRLILFIVVAAFALLIFFQWGLDITGIAQNKDTDIAKIENTTISYTDYLRYVQAKERENKNLSREEIWQDLVDEVVWNTLIQKERISVSDEEIWEIIKGNPPRQVYESEYMKNEKGEFDYNKYLELLKAPQSRQWLFEYEMNLRRELPKEKLRSLISTMGWSSPFEDSVIMAKQTTTYDVSFISIFPFRLRGLLSISDDELKEFYNKNRKDFITPESKIFKYVYFEKKPSPQDTIEAKEILEDFLLRIKEGEDFLKVAREVSDDTIIEVKFADENELFTWRVNVYKELKDGQVSDVFPTPEGFEVIKRIKKGHLYVVKSRIKVSPSTIGEIQEKIESFKETAKGIGFDSTASEFNLMVRKTPPLNPERLNFPVRNPEALAKILSKKMKKDEIAGPLSSIGGYYLLSLDSIIPKKVFDLKENKQIIQSRYERVKLKEIMSEYLENVYNRIISGNTLEQVADSDTLLFKNEIKDANLFEIESRYGPEFAGQVFQLEVGQTSRPLITEWSGYIIRCDKKISAPFDSTMVQQLQILRQRRLQYLSQSIFKPKKLVDNRDRFFE</sequence>
<evidence type="ECO:0000256" key="8">
    <source>
        <dbReference type="ARBA" id="ARBA00038408"/>
    </source>
</evidence>
<comment type="similarity">
    <text evidence="8">Belongs to the PpiD chaperone family.</text>
</comment>
<feature type="domain" description="PpiC" evidence="12">
    <location>
        <begin position="204"/>
        <end position="318"/>
    </location>
</feature>
<dbReference type="Gene3D" id="3.10.50.40">
    <property type="match status" value="1"/>
</dbReference>
<evidence type="ECO:0000256" key="6">
    <source>
        <dbReference type="ARBA" id="ARBA00023136"/>
    </source>
</evidence>